<reference evidence="2 3" key="1">
    <citation type="submission" date="2018-11" db="EMBL/GenBank/DDBJ databases">
        <title>Chryseotalea sanarue gen. nov., sp., nov., a member of the family Cytophagaceae, isolated from a brackish lake in Hamamatsu Japan.</title>
        <authorList>
            <person name="Maejima Y."/>
            <person name="Iino T."/>
            <person name="Muraguchi Y."/>
            <person name="Fukuda K."/>
            <person name="Ohkuma M."/>
            <person name="Moriuchi R."/>
            <person name="Dohra H."/>
            <person name="Kimbara K."/>
            <person name="Shintani M."/>
        </authorList>
    </citation>
    <scope>NUCLEOTIDE SEQUENCE [LARGE SCALE GENOMIC DNA]</scope>
    <source>
        <strain evidence="2 3">Ys</strain>
    </source>
</reference>
<keyword evidence="3" id="KW-1185">Reference proteome</keyword>
<organism evidence="2 3">
    <name type="scientific">Chryseotalea sanaruensis</name>
    <dbReference type="NCBI Taxonomy" id="2482724"/>
    <lineage>
        <taxon>Bacteria</taxon>
        <taxon>Pseudomonadati</taxon>
        <taxon>Bacteroidota</taxon>
        <taxon>Cytophagia</taxon>
        <taxon>Cytophagales</taxon>
        <taxon>Chryseotaleaceae</taxon>
        <taxon>Chryseotalea</taxon>
    </lineage>
</organism>
<dbReference type="EMBL" id="BHXQ01000004">
    <property type="protein sequence ID" value="GCC52288.1"/>
    <property type="molecule type" value="Genomic_DNA"/>
</dbReference>
<feature type="transmembrane region" description="Helical" evidence="1">
    <location>
        <begin position="83"/>
        <end position="111"/>
    </location>
</feature>
<dbReference type="PANTHER" id="PTHR39165:SF1">
    <property type="entry name" value="DUF456 DOMAIN-CONTAINING PROTEIN"/>
    <property type="match status" value="1"/>
</dbReference>
<feature type="transmembrane region" description="Helical" evidence="1">
    <location>
        <begin position="131"/>
        <end position="153"/>
    </location>
</feature>
<accession>A0A401UBK4</accession>
<evidence type="ECO:0000313" key="2">
    <source>
        <dbReference type="EMBL" id="GCC52288.1"/>
    </source>
</evidence>
<gene>
    <name evidence="2" type="ORF">SanaruYs_25240</name>
</gene>
<dbReference type="InterPro" id="IPR007403">
    <property type="entry name" value="DUF456"/>
</dbReference>
<keyword evidence="1" id="KW-0472">Membrane</keyword>
<keyword evidence="1" id="KW-0812">Transmembrane</keyword>
<comment type="caution">
    <text evidence="2">The sequence shown here is derived from an EMBL/GenBank/DDBJ whole genome shotgun (WGS) entry which is preliminary data.</text>
</comment>
<name>A0A401UBK4_9BACT</name>
<dbReference type="Proteomes" id="UP000288227">
    <property type="component" value="Unassembled WGS sequence"/>
</dbReference>
<dbReference type="RefSeq" id="WP_127122927.1">
    <property type="nucleotide sequence ID" value="NZ_BHXQ01000004.1"/>
</dbReference>
<dbReference type="AlphaFoldDB" id="A0A401UBK4"/>
<protein>
    <submittedName>
        <fullName evidence="2">DUF456 domain-containing protein</fullName>
    </submittedName>
</protein>
<dbReference type="PANTHER" id="PTHR39165">
    <property type="entry name" value="IG HYPOTHETICAL 17883"/>
    <property type="match status" value="1"/>
</dbReference>
<proteinExistence type="predicted"/>
<feature type="transmembrane region" description="Helical" evidence="1">
    <location>
        <begin position="49"/>
        <end position="71"/>
    </location>
</feature>
<dbReference type="Pfam" id="PF04306">
    <property type="entry name" value="DUF456"/>
    <property type="match status" value="1"/>
</dbReference>
<evidence type="ECO:0000256" key="1">
    <source>
        <dbReference type="SAM" id="Phobius"/>
    </source>
</evidence>
<sequence>MDVFWLIIGILLLLAGLVGCLLPLLPGPPLTYAGLLVLQLREVSPFSTKFLLIWAAIVVVVTVLDYVIPIYGTKKFGGSNAGVWGCTIGLVAGFWLGPFGIIIGPFIGAYIGEWMSMGNPDKALRAAIGSFLGFLTGTLLKLVVCGIMTYYFIVSLW</sequence>
<evidence type="ECO:0000313" key="3">
    <source>
        <dbReference type="Proteomes" id="UP000288227"/>
    </source>
</evidence>
<keyword evidence="1" id="KW-1133">Transmembrane helix</keyword>
<dbReference type="OrthoDB" id="9808460at2"/>